<dbReference type="GO" id="GO:0016020">
    <property type="term" value="C:membrane"/>
    <property type="evidence" value="ECO:0007669"/>
    <property type="project" value="UniProtKB-SubCell"/>
</dbReference>
<dbReference type="Proteomes" id="UP000298049">
    <property type="component" value="Chromosome"/>
</dbReference>
<keyword evidence="4" id="KW-0472">Membrane</keyword>
<evidence type="ECO:0000256" key="3">
    <source>
        <dbReference type="ARBA" id="ARBA00022989"/>
    </source>
</evidence>
<organism evidence="7 8">
    <name type="scientific">Hydrocarboniclastica marina</name>
    <dbReference type="NCBI Taxonomy" id="2259620"/>
    <lineage>
        <taxon>Bacteria</taxon>
        <taxon>Pseudomonadati</taxon>
        <taxon>Pseudomonadota</taxon>
        <taxon>Gammaproteobacteria</taxon>
        <taxon>Alteromonadales</taxon>
        <taxon>Alteromonadaceae</taxon>
        <taxon>Hydrocarboniclastica</taxon>
    </lineage>
</organism>
<dbReference type="InterPro" id="IPR005225">
    <property type="entry name" value="Small_GTP-bd"/>
</dbReference>
<keyword evidence="8" id="KW-1185">Reference proteome</keyword>
<dbReference type="AlphaFoldDB" id="A0A4P7XFV8"/>
<dbReference type="OrthoDB" id="238366at2"/>
<keyword evidence="2" id="KW-0812">Transmembrane</keyword>
<protein>
    <submittedName>
        <fullName evidence="7">DUF697 domain-containing protein</fullName>
    </submittedName>
</protein>
<dbReference type="NCBIfam" id="TIGR00231">
    <property type="entry name" value="small_GTP"/>
    <property type="match status" value="1"/>
</dbReference>
<evidence type="ECO:0000256" key="2">
    <source>
        <dbReference type="ARBA" id="ARBA00022692"/>
    </source>
</evidence>
<accession>A0A4P7XFV8</accession>
<keyword evidence="3" id="KW-1133">Transmembrane helix</keyword>
<name>A0A4P7XFV8_9ALTE</name>
<evidence type="ECO:0000313" key="7">
    <source>
        <dbReference type="EMBL" id="QCF24627.1"/>
    </source>
</evidence>
<dbReference type="Pfam" id="PF05128">
    <property type="entry name" value="DUF697"/>
    <property type="match status" value="1"/>
</dbReference>
<dbReference type="Pfam" id="PF01926">
    <property type="entry name" value="MMR_HSR1"/>
    <property type="match status" value="1"/>
</dbReference>
<dbReference type="InterPro" id="IPR027417">
    <property type="entry name" value="P-loop_NTPase"/>
</dbReference>
<dbReference type="Gene3D" id="3.40.50.300">
    <property type="entry name" value="P-loop containing nucleotide triphosphate hydrolases"/>
    <property type="match status" value="1"/>
</dbReference>
<evidence type="ECO:0000256" key="1">
    <source>
        <dbReference type="ARBA" id="ARBA00004141"/>
    </source>
</evidence>
<evidence type="ECO:0000259" key="6">
    <source>
        <dbReference type="Pfam" id="PF01926"/>
    </source>
</evidence>
<reference evidence="7 8" key="1">
    <citation type="submission" date="2018-07" db="EMBL/GenBank/DDBJ databases">
        <title>Marsedoiliclastica nanhaica gen. nov. sp. nov., a novel marine hydrocarbonoclastic bacterium isolated from an in-situ enriched hydrocarbon-degrading consortium in deep-sea sediment.</title>
        <authorList>
            <person name="Dong C."/>
            <person name="Ma T."/>
            <person name="Liu R."/>
            <person name="Shao Z."/>
        </authorList>
    </citation>
    <scope>NUCLEOTIDE SEQUENCE [LARGE SCALE GENOMIC DNA]</scope>
    <source>
        <strain evidence="8">soil36-7</strain>
    </source>
</reference>
<dbReference type="GO" id="GO:0005737">
    <property type="term" value="C:cytoplasm"/>
    <property type="evidence" value="ECO:0007669"/>
    <property type="project" value="TreeGrafter"/>
</dbReference>
<dbReference type="GO" id="GO:0030488">
    <property type="term" value="P:tRNA methylation"/>
    <property type="evidence" value="ECO:0007669"/>
    <property type="project" value="TreeGrafter"/>
</dbReference>
<dbReference type="RefSeq" id="WP_136546016.1">
    <property type="nucleotide sequence ID" value="NZ_CP031093.1"/>
</dbReference>
<dbReference type="InterPro" id="IPR006073">
    <property type="entry name" value="GTP-bd"/>
</dbReference>
<feature type="domain" description="G" evidence="6">
    <location>
        <begin position="101"/>
        <end position="212"/>
    </location>
</feature>
<dbReference type="SUPFAM" id="SSF52540">
    <property type="entry name" value="P-loop containing nucleoside triphosphate hydrolases"/>
    <property type="match status" value="1"/>
</dbReference>
<sequence>MHARWRDWHWSRALPGRRTSAAPTRAKGGAEAASDPTPAADECAAAGSGQEAVDGPLLQVRESLGELLADPRIPAEVRAELGEEFRSIEALLDRLENGRLEIVVMGRVSVGKSSLLNALLGREAFSVSVLHGETRAVDREHMRTAPDGTVTLCDTPGIDEFEGEEREAMAHRAAGLGDLVLFVVEGDPTRTEWQALSAAAGHGRPVLLALNKADRYSQPEQQTLLTHLQAKAADLLPPENIVLCSANPAPRVVVQVREDGRETELTEQPPADITGLADRLWQIIEEQGDALVALNAGMFAARVSDEVAERITLLRRDLARRLIDRYALGKGLAVALNPVPAADLAAAAALDAGLILHLSRLYALPVTRREAWRLLAVILGQLATLMGSLWSVNLFASTLKLGSAGFSTALTGSAQGAVGYASTWILGRVAEDYFRNGRSWGPAGPKRAVQAVLADLDKNALLSHARADIQEKLRRSRRST</sequence>
<comment type="subcellular location">
    <subcellularLocation>
        <location evidence="1">Membrane</location>
        <topology evidence="1">Multi-pass membrane protein</topology>
    </subcellularLocation>
</comment>
<dbReference type="GO" id="GO:0005525">
    <property type="term" value="F:GTP binding"/>
    <property type="evidence" value="ECO:0007669"/>
    <property type="project" value="InterPro"/>
</dbReference>
<dbReference type="EMBL" id="CP031093">
    <property type="protein sequence ID" value="QCF24627.1"/>
    <property type="molecule type" value="Genomic_DNA"/>
</dbReference>
<dbReference type="GO" id="GO:0002098">
    <property type="term" value="P:tRNA wobble uridine modification"/>
    <property type="evidence" value="ECO:0007669"/>
    <property type="project" value="TreeGrafter"/>
</dbReference>
<dbReference type="CDD" id="cd00880">
    <property type="entry name" value="Era_like"/>
    <property type="match status" value="1"/>
</dbReference>
<dbReference type="PANTHER" id="PTHR42714:SF6">
    <property type="entry name" value="TRANSLATION INITIATION FACTOR IF-2"/>
    <property type="match status" value="1"/>
</dbReference>
<evidence type="ECO:0000256" key="5">
    <source>
        <dbReference type="SAM" id="MobiDB-lite"/>
    </source>
</evidence>
<evidence type="ECO:0000313" key="8">
    <source>
        <dbReference type="Proteomes" id="UP000298049"/>
    </source>
</evidence>
<dbReference type="InterPro" id="IPR021147">
    <property type="entry name" value="DUF697"/>
</dbReference>
<feature type="region of interest" description="Disordered" evidence="5">
    <location>
        <begin position="16"/>
        <end position="50"/>
    </location>
</feature>
<evidence type="ECO:0000256" key="4">
    <source>
        <dbReference type="ARBA" id="ARBA00023136"/>
    </source>
</evidence>
<gene>
    <name evidence="7" type="ORF">soil367_00910</name>
</gene>
<proteinExistence type="predicted"/>
<dbReference type="PANTHER" id="PTHR42714">
    <property type="entry name" value="TRNA MODIFICATION GTPASE GTPBP3"/>
    <property type="match status" value="1"/>
</dbReference>
<dbReference type="KEGG" id="hmi:soil367_00910"/>